<protein>
    <submittedName>
        <fullName evidence="3">Uncharacterized protein</fullName>
    </submittedName>
</protein>
<keyword evidence="2" id="KW-0812">Transmembrane</keyword>
<dbReference type="AlphaFoldDB" id="A0A151MVU3"/>
<keyword evidence="2" id="KW-1133">Transmembrane helix</keyword>
<dbReference type="Proteomes" id="UP000050525">
    <property type="component" value="Unassembled WGS sequence"/>
</dbReference>
<evidence type="ECO:0000313" key="4">
    <source>
        <dbReference type="Proteomes" id="UP000050525"/>
    </source>
</evidence>
<organism evidence="3 4">
    <name type="scientific">Alligator mississippiensis</name>
    <name type="common">American alligator</name>
    <dbReference type="NCBI Taxonomy" id="8496"/>
    <lineage>
        <taxon>Eukaryota</taxon>
        <taxon>Metazoa</taxon>
        <taxon>Chordata</taxon>
        <taxon>Craniata</taxon>
        <taxon>Vertebrata</taxon>
        <taxon>Euteleostomi</taxon>
        <taxon>Archelosauria</taxon>
        <taxon>Archosauria</taxon>
        <taxon>Crocodylia</taxon>
        <taxon>Alligatoridae</taxon>
        <taxon>Alligatorinae</taxon>
        <taxon>Alligator</taxon>
    </lineage>
</organism>
<reference evidence="3 4" key="1">
    <citation type="journal article" date="2012" name="Genome Biol.">
        <title>Sequencing three crocodilian genomes to illuminate the evolution of archosaurs and amniotes.</title>
        <authorList>
            <person name="St John J.A."/>
            <person name="Braun E.L."/>
            <person name="Isberg S.R."/>
            <person name="Miles L.G."/>
            <person name="Chong A.Y."/>
            <person name="Gongora J."/>
            <person name="Dalzell P."/>
            <person name="Moran C."/>
            <person name="Bed'hom B."/>
            <person name="Abzhanov A."/>
            <person name="Burgess S.C."/>
            <person name="Cooksey A.M."/>
            <person name="Castoe T.A."/>
            <person name="Crawford N.G."/>
            <person name="Densmore L.D."/>
            <person name="Drew J.C."/>
            <person name="Edwards S.V."/>
            <person name="Faircloth B.C."/>
            <person name="Fujita M.K."/>
            <person name="Greenwold M.J."/>
            <person name="Hoffmann F.G."/>
            <person name="Howard J.M."/>
            <person name="Iguchi T."/>
            <person name="Janes D.E."/>
            <person name="Khan S.Y."/>
            <person name="Kohno S."/>
            <person name="de Koning A.J."/>
            <person name="Lance S.L."/>
            <person name="McCarthy F.M."/>
            <person name="McCormack J.E."/>
            <person name="Merchant M.E."/>
            <person name="Peterson D.G."/>
            <person name="Pollock D.D."/>
            <person name="Pourmand N."/>
            <person name="Raney B.J."/>
            <person name="Roessler K.A."/>
            <person name="Sanford J.R."/>
            <person name="Sawyer R.H."/>
            <person name="Schmidt C.J."/>
            <person name="Triplett E.W."/>
            <person name="Tuberville T.D."/>
            <person name="Venegas-Anaya M."/>
            <person name="Howard J.T."/>
            <person name="Jarvis E.D."/>
            <person name="Guillette L.J.Jr."/>
            <person name="Glenn T.C."/>
            <person name="Green R.E."/>
            <person name="Ray D.A."/>
        </authorList>
    </citation>
    <scope>NUCLEOTIDE SEQUENCE [LARGE SCALE GENOMIC DNA]</scope>
    <source>
        <strain evidence="3">KSC_2009_1</strain>
    </source>
</reference>
<proteinExistence type="predicted"/>
<feature type="transmembrane region" description="Helical" evidence="2">
    <location>
        <begin position="184"/>
        <end position="203"/>
    </location>
</feature>
<sequence>MSSSVWYSARCSACPCVMQLPQHGSRIGPDPAQQRLPVPPHQPRRVGGHLQGRDLGVRVGPGYSSRLPGPREKPPAQPRAPVPLVRLSACPSEMRALQGLGAGLGLLSLGLALGALSSDTWLVARSPGFASSSGLWCICLNDACRPFLIVPGLFTLVAMSVYSMELSKSVSLYGDAVCFGSAFAMGWLVFPFTILSGTLLLLVEKPDFS</sequence>
<name>A0A151MVU3_ALLMI</name>
<keyword evidence="4" id="KW-1185">Reference proteome</keyword>
<accession>A0A151MVU3</accession>
<dbReference type="EMBL" id="AKHW03004844">
    <property type="protein sequence ID" value="KYO28622.1"/>
    <property type="molecule type" value="Genomic_DNA"/>
</dbReference>
<keyword evidence="2" id="KW-0472">Membrane</keyword>
<evidence type="ECO:0000256" key="1">
    <source>
        <dbReference type="SAM" id="MobiDB-lite"/>
    </source>
</evidence>
<feature type="region of interest" description="Disordered" evidence="1">
    <location>
        <begin position="25"/>
        <end position="80"/>
    </location>
</feature>
<feature type="transmembrane region" description="Helical" evidence="2">
    <location>
        <begin position="147"/>
        <end position="164"/>
    </location>
</feature>
<evidence type="ECO:0000256" key="2">
    <source>
        <dbReference type="SAM" id="Phobius"/>
    </source>
</evidence>
<comment type="caution">
    <text evidence="3">The sequence shown here is derived from an EMBL/GenBank/DDBJ whole genome shotgun (WGS) entry which is preliminary data.</text>
</comment>
<evidence type="ECO:0000313" key="3">
    <source>
        <dbReference type="EMBL" id="KYO28622.1"/>
    </source>
</evidence>
<gene>
    <name evidence="3" type="ORF">Y1Q_0013909</name>
</gene>